<evidence type="ECO:0000313" key="2">
    <source>
        <dbReference type="EMBL" id="KAF2654872.1"/>
    </source>
</evidence>
<protein>
    <submittedName>
        <fullName evidence="2">Uncharacterized protein</fullName>
    </submittedName>
</protein>
<feature type="region of interest" description="Disordered" evidence="1">
    <location>
        <begin position="1"/>
        <end position="182"/>
    </location>
</feature>
<feature type="compositionally biased region" description="Polar residues" evidence="1">
    <location>
        <begin position="37"/>
        <end position="49"/>
    </location>
</feature>
<name>A0A6A6T5C2_9PLEO</name>
<feature type="compositionally biased region" description="Low complexity" evidence="1">
    <location>
        <begin position="123"/>
        <end position="148"/>
    </location>
</feature>
<dbReference type="Proteomes" id="UP000799324">
    <property type="component" value="Unassembled WGS sequence"/>
</dbReference>
<organism evidence="2 3">
    <name type="scientific">Lophiostoma macrostomum CBS 122681</name>
    <dbReference type="NCBI Taxonomy" id="1314788"/>
    <lineage>
        <taxon>Eukaryota</taxon>
        <taxon>Fungi</taxon>
        <taxon>Dikarya</taxon>
        <taxon>Ascomycota</taxon>
        <taxon>Pezizomycotina</taxon>
        <taxon>Dothideomycetes</taxon>
        <taxon>Pleosporomycetidae</taxon>
        <taxon>Pleosporales</taxon>
        <taxon>Lophiostomataceae</taxon>
        <taxon>Lophiostoma</taxon>
    </lineage>
</organism>
<keyword evidence="3" id="KW-1185">Reference proteome</keyword>
<feature type="compositionally biased region" description="Low complexity" evidence="1">
    <location>
        <begin position="1"/>
        <end position="22"/>
    </location>
</feature>
<reference evidence="2" key="1">
    <citation type="journal article" date="2020" name="Stud. Mycol.">
        <title>101 Dothideomycetes genomes: a test case for predicting lifestyles and emergence of pathogens.</title>
        <authorList>
            <person name="Haridas S."/>
            <person name="Albert R."/>
            <person name="Binder M."/>
            <person name="Bloem J."/>
            <person name="Labutti K."/>
            <person name="Salamov A."/>
            <person name="Andreopoulos B."/>
            <person name="Baker S."/>
            <person name="Barry K."/>
            <person name="Bills G."/>
            <person name="Bluhm B."/>
            <person name="Cannon C."/>
            <person name="Castanera R."/>
            <person name="Culley D."/>
            <person name="Daum C."/>
            <person name="Ezra D."/>
            <person name="Gonzalez J."/>
            <person name="Henrissat B."/>
            <person name="Kuo A."/>
            <person name="Liang C."/>
            <person name="Lipzen A."/>
            <person name="Lutzoni F."/>
            <person name="Magnuson J."/>
            <person name="Mondo S."/>
            <person name="Nolan M."/>
            <person name="Ohm R."/>
            <person name="Pangilinan J."/>
            <person name="Park H.-J."/>
            <person name="Ramirez L."/>
            <person name="Alfaro M."/>
            <person name="Sun H."/>
            <person name="Tritt A."/>
            <person name="Yoshinaga Y."/>
            <person name="Zwiers L.-H."/>
            <person name="Turgeon B."/>
            <person name="Goodwin S."/>
            <person name="Spatafora J."/>
            <person name="Crous P."/>
            <person name="Grigoriev I."/>
        </authorList>
    </citation>
    <scope>NUCLEOTIDE SEQUENCE</scope>
    <source>
        <strain evidence="2">CBS 122681</strain>
    </source>
</reference>
<dbReference type="AlphaFoldDB" id="A0A6A6T5C2"/>
<evidence type="ECO:0000313" key="3">
    <source>
        <dbReference type="Proteomes" id="UP000799324"/>
    </source>
</evidence>
<sequence>MGDATSTLLPPSTGTFTPGTPSALTPNTRTEAEAALTHNTIAQTDSAAPTTPLAYGGNGSSSFPPGSDSADKLTEAQRSYRRPAGPLRTSSTNYEKARLEALGQDSVSSDVSLETRLSRTDESTTTTTTSTSGAGTGTGIASPTSATPSPFPAVLDSIDPKQGVVPLNPGIGQGQQEAVKKARGRGLSLGMLGRQQSWSEQDMKHVYSAGWMGEVKGEGVATGYESGRVE</sequence>
<proteinExistence type="predicted"/>
<evidence type="ECO:0000256" key="1">
    <source>
        <dbReference type="SAM" id="MobiDB-lite"/>
    </source>
</evidence>
<dbReference type="OrthoDB" id="3795253at2759"/>
<accession>A0A6A6T5C2</accession>
<gene>
    <name evidence="2" type="ORF">K491DRAFT_716751</name>
</gene>
<dbReference type="EMBL" id="MU004357">
    <property type="protein sequence ID" value="KAF2654872.1"/>
    <property type="molecule type" value="Genomic_DNA"/>
</dbReference>